<protein>
    <submittedName>
        <fullName evidence="1">Uncharacterized protein</fullName>
    </submittedName>
</protein>
<reference evidence="1 2" key="1">
    <citation type="submission" date="2023-12" db="EMBL/GenBank/DDBJ databases">
        <title>Blastococcus brunescens sp. nov., an actonobacterium isolated from sandstone collected in sahara desert.</title>
        <authorList>
            <person name="Gtari M."/>
            <person name="Ghodhbane F."/>
        </authorList>
    </citation>
    <scope>NUCLEOTIDE SEQUENCE [LARGE SCALE GENOMIC DNA]</scope>
    <source>
        <strain evidence="1 2">BMG 8361</strain>
    </source>
</reference>
<evidence type="ECO:0000313" key="2">
    <source>
        <dbReference type="Proteomes" id="UP001324287"/>
    </source>
</evidence>
<keyword evidence="2" id="KW-1185">Reference proteome</keyword>
<name>A0ABZ1B3R5_9ACTN</name>
<organism evidence="1 2">
    <name type="scientific">Blastococcus brunescens</name>
    <dbReference type="NCBI Taxonomy" id="1564165"/>
    <lineage>
        <taxon>Bacteria</taxon>
        <taxon>Bacillati</taxon>
        <taxon>Actinomycetota</taxon>
        <taxon>Actinomycetes</taxon>
        <taxon>Geodermatophilales</taxon>
        <taxon>Geodermatophilaceae</taxon>
        <taxon>Blastococcus</taxon>
    </lineage>
</organism>
<proteinExistence type="predicted"/>
<accession>A0ABZ1B3R5</accession>
<dbReference type="RefSeq" id="WP_324275693.1">
    <property type="nucleotide sequence ID" value="NZ_CP141261.1"/>
</dbReference>
<dbReference type="Proteomes" id="UP001324287">
    <property type="component" value="Chromosome"/>
</dbReference>
<sequence length="65" mass="6810">MTRLTPLRSASWRVAHQIARCTGSNRGVPEVLTRGICSPSPGTGGAPMNLSTCVTVPAKSRSRSS</sequence>
<dbReference type="EMBL" id="CP141261">
    <property type="protein sequence ID" value="WRL64366.1"/>
    <property type="molecule type" value="Genomic_DNA"/>
</dbReference>
<gene>
    <name evidence="1" type="ORF">U6N30_00400</name>
</gene>
<evidence type="ECO:0000313" key="1">
    <source>
        <dbReference type="EMBL" id="WRL64366.1"/>
    </source>
</evidence>